<proteinExistence type="predicted"/>
<keyword evidence="2" id="KW-1185">Reference proteome</keyword>
<dbReference type="RefSeq" id="WP_381507717.1">
    <property type="nucleotide sequence ID" value="NZ_JBHUOM010000035.1"/>
</dbReference>
<gene>
    <name evidence="1" type="ORF">ACFS25_27445</name>
</gene>
<dbReference type="Proteomes" id="UP001597512">
    <property type="component" value="Unassembled WGS sequence"/>
</dbReference>
<evidence type="ECO:0000313" key="1">
    <source>
        <dbReference type="EMBL" id="MFD2937538.1"/>
    </source>
</evidence>
<protein>
    <recommendedName>
        <fullName evidence="3">Acyl carrier protein</fullName>
    </recommendedName>
</protein>
<dbReference type="SUPFAM" id="SSF47336">
    <property type="entry name" value="ACP-like"/>
    <property type="match status" value="1"/>
</dbReference>
<comment type="caution">
    <text evidence="1">The sequence shown here is derived from an EMBL/GenBank/DDBJ whole genome shotgun (WGS) entry which is preliminary data.</text>
</comment>
<organism evidence="1 2">
    <name type="scientific">Spirosoma flavum</name>
    <dbReference type="NCBI Taxonomy" id="2048557"/>
    <lineage>
        <taxon>Bacteria</taxon>
        <taxon>Pseudomonadati</taxon>
        <taxon>Bacteroidota</taxon>
        <taxon>Cytophagia</taxon>
        <taxon>Cytophagales</taxon>
        <taxon>Cytophagaceae</taxon>
        <taxon>Spirosoma</taxon>
    </lineage>
</organism>
<sequence>MTTYENAFFCLQQYLTRTFTLPCRSLAAYQQLQGTLGLSEWEFTEAVVGLETRFGVLLPDESLTPKLTVGELCALIDQYAGRSYWYHQHT</sequence>
<evidence type="ECO:0008006" key="3">
    <source>
        <dbReference type="Google" id="ProtNLM"/>
    </source>
</evidence>
<dbReference type="InterPro" id="IPR036736">
    <property type="entry name" value="ACP-like_sf"/>
</dbReference>
<reference evidence="2" key="1">
    <citation type="journal article" date="2019" name="Int. J. Syst. Evol. Microbiol.">
        <title>The Global Catalogue of Microorganisms (GCM) 10K type strain sequencing project: providing services to taxonomists for standard genome sequencing and annotation.</title>
        <authorList>
            <consortium name="The Broad Institute Genomics Platform"/>
            <consortium name="The Broad Institute Genome Sequencing Center for Infectious Disease"/>
            <person name="Wu L."/>
            <person name="Ma J."/>
        </authorList>
    </citation>
    <scope>NUCLEOTIDE SEQUENCE [LARGE SCALE GENOMIC DNA]</scope>
    <source>
        <strain evidence="2">KCTC 52490</strain>
    </source>
</reference>
<dbReference type="Gene3D" id="1.10.1200.10">
    <property type="entry name" value="ACP-like"/>
    <property type="match status" value="1"/>
</dbReference>
<evidence type="ECO:0000313" key="2">
    <source>
        <dbReference type="Proteomes" id="UP001597512"/>
    </source>
</evidence>
<dbReference type="EMBL" id="JBHUOM010000035">
    <property type="protein sequence ID" value="MFD2937538.1"/>
    <property type="molecule type" value="Genomic_DNA"/>
</dbReference>
<name>A0ABW6ATI7_9BACT</name>
<accession>A0ABW6ATI7</accession>